<dbReference type="Proteomes" id="UP000827872">
    <property type="component" value="Linkage Group LG12"/>
</dbReference>
<proteinExistence type="predicted"/>
<evidence type="ECO:0000313" key="2">
    <source>
        <dbReference type="Proteomes" id="UP000827872"/>
    </source>
</evidence>
<organism evidence="1 2">
    <name type="scientific">Sphaerodactylus townsendi</name>
    <dbReference type="NCBI Taxonomy" id="933632"/>
    <lineage>
        <taxon>Eukaryota</taxon>
        <taxon>Metazoa</taxon>
        <taxon>Chordata</taxon>
        <taxon>Craniata</taxon>
        <taxon>Vertebrata</taxon>
        <taxon>Euteleostomi</taxon>
        <taxon>Lepidosauria</taxon>
        <taxon>Squamata</taxon>
        <taxon>Bifurcata</taxon>
        <taxon>Gekkota</taxon>
        <taxon>Sphaerodactylidae</taxon>
        <taxon>Sphaerodactylus</taxon>
    </lineage>
</organism>
<name>A0ACB8EY92_9SAUR</name>
<sequence>MGSIVQMHLLRPESQAVITSQPRNRRSLFQSQRPKACQEFHGLKTLAFNPKWFFASRNGMPILHPTRLGAEQCAAVTPVLLRASQRKPSRGSVALTGL</sequence>
<keyword evidence="2" id="KW-1185">Reference proteome</keyword>
<protein>
    <submittedName>
        <fullName evidence="1">Uncharacterized protein</fullName>
    </submittedName>
</protein>
<gene>
    <name evidence="1" type="ORF">K3G42_008038</name>
</gene>
<dbReference type="EMBL" id="CM037625">
    <property type="protein sequence ID" value="KAH7997779.1"/>
    <property type="molecule type" value="Genomic_DNA"/>
</dbReference>
<comment type="caution">
    <text evidence="1">The sequence shown here is derived from an EMBL/GenBank/DDBJ whole genome shotgun (WGS) entry which is preliminary data.</text>
</comment>
<accession>A0ACB8EY92</accession>
<evidence type="ECO:0000313" key="1">
    <source>
        <dbReference type="EMBL" id="KAH7997779.1"/>
    </source>
</evidence>
<reference evidence="1" key="1">
    <citation type="submission" date="2021-08" db="EMBL/GenBank/DDBJ databases">
        <title>The first chromosome-level gecko genome reveals the dynamic sex chromosomes of Neotropical dwarf geckos (Sphaerodactylidae: Sphaerodactylus).</title>
        <authorList>
            <person name="Pinto B.J."/>
            <person name="Keating S.E."/>
            <person name="Gamble T."/>
        </authorList>
    </citation>
    <scope>NUCLEOTIDE SEQUENCE</scope>
    <source>
        <strain evidence="1">TG3544</strain>
    </source>
</reference>